<protein>
    <submittedName>
        <fullName evidence="2">Uncharacterized protein</fullName>
    </submittedName>
</protein>
<dbReference type="Proteomes" id="UP000184330">
    <property type="component" value="Unassembled WGS sequence"/>
</dbReference>
<dbReference type="AlphaFoldDB" id="A0A1L7WNM9"/>
<proteinExistence type="predicted"/>
<evidence type="ECO:0000313" key="2">
    <source>
        <dbReference type="EMBL" id="CZR54376.1"/>
    </source>
</evidence>
<keyword evidence="1" id="KW-0812">Transmembrane</keyword>
<keyword evidence="3" id="KW-1185">Reference proteome</keyword>
<feature type="transmembrane region" description="Helical" evidence="1">
    <location>
        <begin position="210"/>
        <end position="230"/>
    </location>
</feature>
<keyword evidence="1" id="KW-0472">Membrane</keyword>
<dbReference type="EMBL" id="FJOG01000005">
    <property type="protein sequence ID" value="CZR54376.1"/>
    <property type="molecule type" value="Genomic_DNA"/>
</dbReference>
<evidence type="ECO:0000256" key="1">
    <source>
        <dbReference type="SAM" id="Phobius"/>
    </source>
</evidence>
<feature type="transmembrane region" description="Helical" evidence="1">
    <location>
        <begin position="31"/>
        <end position="51"/>
    </location>
</feature>
<evidence type="ECO:0000313" key="3">
    <source>
        <dbReference type="Proteomes" id="UP000184330"/>
    </source>
</evidence>
<feature type="transmembrane region" description="Helical" evidence="1">
    <location>
        <begin position="307"/>
        <end position="330"/>
    </location>
</feature>
<gene>
    <name evidence="2" type="ORF">PAC_04260</name>
</gene>
<accession>A0A1L7WNM9</accession>
<keyword evidence="1" id="KW-1133">Transmembrane helix</keyword>
<dbReference type="OrthoDB" id="5394254at2759"/>
<reference evidence="2 3" key="1">
    <citation type="submission" date="2016-03" db="EMBL/GenBank/DDBJ databases">
        <authorList>
            <person name="Ploux O."/>
        </authorList>
    </citation>
    <scope>NUCLEOTIDE SEQUENCE [LARGE SCALE GENOMIC DNA]</scope>
    <source>
        <strain evidence="2 3">UAMH 11012</strain>
    </source>
</reference>
<feature type="transmembrane region" description="Helical" evidence="1">
    <location>
        <begin position="283"/>
        <end position="301"/>
    </location>
</feature>
<name>A0A1L7WNM9_9HELO</name>
<sequence>MPSTKQKVTDKAVAVLQQGDAVIRPSKIPRVLRFPLIVVLSTVLSAFLYSFTADYTVANLAGVSRRHEGWEDIVVLVASRALELGLGWFGNYDSYDLTALTLLSHGPPLYLLKTFYEVKPVAIILSLIIDSLTSYIPFRLLRPLSLAHSASISPNSVTVPNNEIVTSVSIQAYTTVLAASIYAVTLYTAYSSYLPVYLVTYFSDIKTVAAVHNSSVVTLFPLTLLLGVAARSFIFTPAAASAPSKADAKLAAFNPASATLAETFWYNVWGFTTRTKIVIKRTATLMLIVGTNTFVQIFFTVEGVEAIGAAAYSGIWTLAAGITGAVLGLVGAA</sequence>
<organism evidence="2 3">
    <name type="scientific">Phialocephala subalpina</name>
    <dbReference type="NCBI Taxonomy" id="576137"/>
    <lineage>
        <taxon>Eukaryota</taxon>
        <taxon>Fungi</taxon>
        <taxon>Dikarya</taxon>
        <taxon>Ascomycota</taxon>
        <taxon>Pezizomycotina</taxon>
        <taxon>Leotiomycetes</taxon>
        <taxon>Helotiales</taxon>
        <taxon>Mollisiaceae</taxon>
        <taxon>Phialocephala</taxon>
        <taxon>Phialocephala fortinii species complex</taxon>
    </lineage>
</organism>